<evidence type="ECO:0000313" key="1">
    <source>
        <dbReference type="EMBL" id="CAI9580542.1"/>
    </source>
</evidence>
<reference evidence="1" key="1">
    <citation type="submission" date="2023-05" db="EMBL/GenBank/DDBJ databases">
        <authorList>
            <person name="Stuckert A."/>
        </authorList>
    </citation>
    <scope>NUCLEOTIDE SEQUENCE</scope>
</reference>
<dbReference type="EMBL" id="CATNWA010015197">
    <property type="protein sequence ID" value="CAI9580542.1"/>
    <property type="molecule type" value="Genomic_DNA"/>
</dbReference>
<sequence>MYQCCLSVPIGDASQCPSVQPTSASSSVPPISVHQCSLSVPITAASLAHIS</sequence>
<name>A0ABN9E6Z6_9NEOB</name>
<accession>A0ABN9E6Z6</accession>
<organism evidence="1 2">
    <name type="scientific">Staurois parvus</name>
    <dbReference type="NCBI Taxonomy" id="386267"/>
    <lineage>
        <taxon>Eukaryota</taxon>
        <taxon>Metazoa</taxon>
        <taxon>Chordata</taxon>
        <taxon>Craniata</taxon>
        <taxon>Vertebrata</taxon>
        <taxon>Euteleostomi</taxon>
        <taxon>Amphibia</taxon>
        <taxon>Batrachia</taxon>
        <taxon>Anura</taxon>
        <taxon>Neobatrachia</taxon>
        <taxon>Ranoidea</taxon>
        <taxon>Ranidae</taxon>
        <taxon>Staurois</taxon>
    </lineage>
</organism>
<feature type="non-terminal residue" evidence="1">
    <location>
        <position position="51"/>
    </location>
</feature>
<evidence type="ECO:0000313" key="2">
    <source>
        <dbReference type="Proteomes" id="UP001162483"/>
    </source>
</evidence>
<dbReference type="Proteomes" id="UP001162483">
    <property type="component" value="Unassembled WGS sequence"/>
</dbReference>
<gene>
    <name evidence="1" type="ORF">SPARVUS_LOCUS9310402</name>
</gene>
<keyword evidence="2" id="KW-1185">Reference proteome</keyword>
<proteinExistence type="predicted"/>
<protein>
    <submittedName>
        <fullName evidence="1">Uncharacterized protein</fullName>
    </submittedName>
</protein>
<comment type="caution">
    <text evidence="1">The sequence shown here is derived from an EMBL/GenBank/DDBJ whole genome shotgun (WGS) entry which is preliminary data.</text>
</comment>